<protein>
    <submittedName>
        <fullName evidence="1">Nose resistant to fluoxetine protein 6</fullName>
    </submittedName>
</protein>
<dbReference type="Proteomes" id="UP001054837">
    <property type="component" value="Unassembled WGS sequence"/>
</dbReference>
<evidence type="ECO:0000313" key="1">
    <source>
        <dbReference type="EMBL" id="GIY62993.1"/>
    </source>
</evidence>
<comment type="caution">
    <text evidence="1">The sequence shown here is derived from an EMBL/GenBank/DDBJ whole genome shotgun (WGS) entry which is preliminary data.</text>
</comment>
<organism evidence="1 2">
    <name type="scientific">Caerostris darwini</name>
    <dbReference type="NCBI Taxonomy" id="1538125"/>
    <lineage>
        <taxon>Eukaryota</taxon>
        <taxon>Metazoa</taxon>
        <taxon>Ecdysozoa</taxon>
        <taxon>Arthropoda</taxon>
        <taxon>Chelicerata</taxon>
        <taxon>Arachnida</taxon>
        <taxon>Araneae</taxon>
        <taxon>Araneomorphae</taxon>
        <taxon>Entelegynae</taxon>
        <taxon>Araneoidea</taxon>
        <taxon>Araneidae</taxon>
        <taxon>Caerostris</taxon>
    </lineage>
</organism>
<keyword evidence="2" id="KW-1185">Reference proteome</keyword>
<dbReference type="AlphaFoldDB" id="A0AAV4UZ13"/>
<reference evidence="1 2" key="1">
    <citation type="submission" date="2021-06" db="EMBL/GenBank/DDBJ databases">
        <title>Caerostris darwini draft genome.</title>
        <authorList>
            <person name="Kono N."/>
            <person name="Arakawa K."/>
        </authorList>
    </citation>
    <scope>NUCLEOTIDE SEQUENCE [LARGE SCALE GENOMIC DNA]</scope>
</reference>
<sequence>MFSSTLLWNIDNSLAAKLNRTIPASAIFPDYPPTDLHSEEKEPDDGELKTFAEVENKIKSVIENIIKKALPFVIRSSGDIRLSGKCMAGIFKMVIGMQKLEEWALRTYHATILIGSGYKHNENRMLDAKDLICSPKECL</sequence>
<proteinExistence type="predicted"/>
<accession>A0AAV4UZ13</accession>
<evidence type="ECO:0000313" key="2">
    <source>
        <dbReference type="Proteomes" id="UP001054837"/>
    </source>
</evidence>
<name>A0AAV4UZ13_9ARAC</name>
<gene>
    <name evidence="1" type="primary">nrf-6_21</name>
    <name evidence="1" type="ORF">CDAR_34231</name>
</gene>
<dbReference type="EMBL" id="BPLQ01012149">
    <property type="protein sequence ID" value="GIY62993.1"/>
    <property type="molecule type" value="Genomic_DNA"/>
</dbReference>